<gene>
    <name evidence="1" type="ORF">BUALT_Bualt03G0115100</name>
</gene>
<name>A0AAV6XZN1_9LAMI</name>
<evidence type="ECO:0000313" key="1">
    <source>
        <dbReference type="EMBL" id="KAG8386112.1"/>
    </source>
</evidence>
<sequence length="114" mass="12853">MKCINYHSLSSPLILSKIKYKYPFWLPNKPSSKLQENSNVFSLVSLRTRALHSHIFLAATSPPTAGKLSVLLQTSAVCLFAYWIANFVVPEMILKDLQAKKIDENGENSIEDEL</sequence>
<dbReference type="AlphaFoldDB" id="A0AAV6XZN1"/>
<comment type="caution">
    <text evidence="1">The sequence shown here is derived from an EMBL/GenBank/DDBJ whole genome shotgun (WGS) entry which is preliminary data.</text>
</comment>
<evidence type="ECO:0000313" key="2">
    <source>
        <dbReference type="Proteomes" id="UP000826271"/>
    </source>
</evidence>
<reference evidence="1" key="1">
    <citation type="submission" date="2019-10" db="EMBL/GenBank/DDBJ databases">
        <authorList>
            <person name="Zhang R."/>
            <person name="Pan Y."/>
            <person name="Wang J."/>
            <person name="Ma R."/>
            <person name="Yu S."/>
        </authorList>
    </citation>
    <scope>NUCLEOTIDE SEQUENCE</scope>
    <source>
        <strain evidence="1">LA-IB0</strain>
        <tissue evidence="1">Leaf</tissue>
    </source>
</reference>
<accession>A0AAV6XZN1</accession>
<dbReference type="EMBL" id="WHWC01000003">
    <property type="protein sequence ID" value="KAG8386112.1"/>
    <property type="molecule type" value="Genomic_DNA"/>
</dbReference>
<organism evidence="1 2">
    <name type="scientific">Buddleja alternifolia</name>
    <dbReference type="NCBI Taxonomy" id="168488"/>
    <lineage>
        <taxon>Eukaryota</taxon>
        <taxon>Viridiplantae</taxon>
        <taxon>Streptophyta</taxon>
        <taxon>Embryophyta</taxon>
        <taxon>Tracheophyta</taxon>
        <taxon>Spermatophyta</taxon>
        <taxon>Magnoliopsida</taxon>
        <taxon>eudicotyledons</taxon>
        <taxon>Gunneridae</taxon>
        <taxon>Pentapetalae</taxon>
        <taxon>asterids</taxon>
        <taxon>lamiids</taxon>
        <taxon>Lamiales</taxon>
        <taxon>Scrophulariaceae</taxon>
        <taxon>Buddlejeae</taxon>
        <taxon>Buddleja</taxon>
    </lineage>
</organism>
<protein>
    <submittedName>
        <fullName evidence="1">Uncharacterized protein</fullName>
    </submittedName>
</protein>
<proteinExistence type="predicted"/>
<dbReference type="PANTHER" id="PTHR37196:SF2">
    <property type="entry name" value="TRANSMEMBRANE PROTEIN"/>
    <property type="match status" value="1"/>
</dbReference>
<dbReference type="Proteomes" id="UP000826271">
    <property type="component" value="Unassembled WGS sequence"/>
</dbReference>
<keyword evidence="2" id="KW-1185">Reference proteome</keyword>
<dbReference type="PANTHER" id="PTHR37196">
    <property type="entry name" value="TRANSMEMBRANE PROTEIN"/>
    <property type="match status" value="1"/>
</dbReference>